<keyword evidence="1" id="KW-1185">Reference proteome</keyword>
<protein>
    <submittedName>
        <fullName evidence="2">Uncharacterized protein</fullName>
    </submittedName>
</protein>
<dbReference type="KEGG" id="pgri:PgNI_10726"/>
<dbReference type="Proteomes" id="UP000515153">
    <property type="component" value="Chromosome VII"/>
</dbReference>
<name>A0A6P8AX80_PYRGI</name>
<reference evidence="2" key="3">
    <citation type="submission" date="2025-08" db="UniProtKB">
        <authorList>
            <consortium name="RefSeq"/>
        </authorList>
    </citation>
    <scope>IDENTIFICATION</scope>
    <source>
        <strain evidence="2">NI907</strain>
    </source>
</reference>
<organism evidence="1 2">
    <name type="scientific">Pyricularia grisea</name>
    <name type="common">Crabgrass-specific blast fungus</name>
    <name type="synonym">Magnaporthe grisea</name>
    <dbReference type="NCBI Taxonomy" id="148305"/>
    <lineage>
        <taxon>Eukaryota</taxon>
        <taxon>Fungi</taxon>
        <taxon>Dikarya</taxon>
        <taxon>Ascomycota</taxon>
        <taxon>Pezizomycotina</taxon>
        <taxon>Sordariomycetes</taxon>
        <taxon>Sordariomycetidae</taxon>
        <taxon>Magnaporthales</taxon>
        <taxon>Pyriculariaceae</taxon>
        <taxon>Pyricularia</taxon>
    </lineage>
</organism>
<reference evidence="1 2" key="1">
    <citation type="journal article" date="2019" name="Mol. Biol. Evol.">
        <title>Blast fungal genomes show frequent chromosomal changes, gene gains and losses, and effector gene turnover.</title>
        <authorList>
            <person name="Gomez Luciano L.B."/>
            <person name="Jason Tsai I."/>
            <person name="Chuma I."/>
            <person name="Tosa Y."/>
            <person name="Chen Y.H."/>
            <person name="Li J.Y."/>
            <person name="Li M.Y."/>
            <person name="Jade Lu M.Y."/>
            <person name="Nakayashiki H."/>
            <person name="Li W.H."/>
        </authorList>
    </citation>
    <scope>NUCLEOTIDE SEQUENCE [LARGE SCALE GENOMIC DNA]</scope>
    <source>
        <strain evidence="1 2">NI907</strain>
    </source>
</reference>
<sequence length="42" mass="4989">CRWNGEIYLKLTLSVFLFERRAIPKTVLPIDFIDSLLLHRSN</sequence>
<evidence type="ECO:0000313" key="2">
    <source>
        <dbReference type="RefSeq" id="XP_030979536.1"/>
    </source>
</evidence>
<dbReference type="AlphaFoldDB" id="A0A6P8AX80"/>
<accession>A0A6P8AX80</accession>
<proteinExistence type="predicted"/>
<feature type="non-terminal residue" evidence="2">
    <location>
        <position position="1"/>
    </location>
</feature>
<gene>
    <name evidence="2" type="ORF">PgNI_10726</name>
</gene>
<reference evidence="2" key="2">
    <citation type="submission" date="2019-10" db="EMBL/GenBank/DDBJ databases">
        <authorList>
            <consortium name="NCBI Genome Project"/>
        </authorList>
    </citation>
    <scope>NUCLEOTIDE SEQUENCE</scope>
    <source>
        <strain evidence="2">NI907</strain>
    </source>
</reference>
<dbReference type="RefSeq" id="XP_030979536.1">
    <property type="nucleotide sequence ID" value="XM_031130699.1"/>
</dbReference>
<evidence type="ECO:0000313" key="1">
    <source>
        <dbReference type="Proteomes" id="UP000515153"/>
    </source>
</evidence>
<dbReference type="GeneID" id="41965605"/>